<dbReference type="PANTHER" id="PTHR20426:SF0">
    <property type="entry name" value="18S RRNA AMINOCARBOXYPROPYLTRANSFERASE"/>
    <property type="match status" value="1"/>
</dbReference>
<proteinExistence type="predicted"/>
<evidence type="ECO:0000313" key="8">
    <source>
        <dbReference type="EMBL" id="AEB96138.1"/>
    </source>
</evidence>
<evidence type="ECO:0000256" key="1">
    <source>
        <dbReference type="ARBA" id="ARBA00014114"/>
    </source>
</evidence>
<dbReference type="NCBIfam" id="NF002621">
    <property type="entry name" value="PRK02287.1"/>
    <property type="match status" value="1"/>
</dbReference>
<keyword evidence="3" id="KW-0690">Ribosome biogenesis</keyword>
<keyword evidence="4" id="KW-0698">rRNA processing</keyword>
<evidence type="ECO:0000256" key="3">
    <source>
        <dbReference type="ARBA" id="ARBA00022517"/>
    </source>
</evidence>
<evidence type="ECO:0000259" key="7">
    <source>
        <dbReference type="Pfam" id="PF04034"/>
    </source>
</evidence>
<dbReference type="AlphaFoldDB" id="F4G261"/>
<evidence type="ECO:0000256" key="2">
    <source>
        <dbReference type="ARBA" id="ARBA00022490"/>
    </source>
</evidence>
<dbReference type="HOGENOM" id="CLU_035060_4_1_2"/>
<dbReference type="PANTHER" id="PTHR20426">
    <property type="entry name" value="RIBOSOME BIOGENESIS PROTEIN TSR3 HOMOLOG"/>
    <property type="match status" value="1"/>
</dbReference>
<dbReference type="InterPro" id="IPR022968">
    <property type="entry name" value="Tsr3-like"/>
</dbReference>
<reference evidence="8 9" key="1">
    <citation type="journal article" date="2011" name="J. Bacteriol.">
        <title>Complete genome sequence of Metallosphaera cuprina, a metal sulfide-oxidizing archaeon from a hot spring.</title>
        <authorList>
            <person name="Liu L.J."/>
            <person name="You X.Y."/>
            <person name="Zheng H."/>
            <person name="Wang S."/>
            <person name="Jiang C.Y."/>
            <person name="Liu S.J."/>
        </authorList>
    </citation>
    <scope>NUCLEOTIDE SEQUENCE [LARGE SCALE GENOMIC DNA]</scope>
    <source>
        <strain evidence="8 9">Ar-4</strain>
    </source>
</reference>
<dbReference type="KEGG" id="mcn:Mcup_2037"/>
<accession>F4G261</accession>
<organism evidence="8 9">
    <name type="scientific">Metallosphaera cuprina (strain Ar-4)</name>
    <dbReference type="NCBI Taxonomy" id="1006006"/>
    <lineage>
        <taxon>Archaea</taxon>
        <taxon>Thermoproteota</taxon>
        <taxon>Thermoprotei</taxon>
        <taxon>Sulfolobales</taxon>
        <taxon>Sulfolobaceae</taxon>
        <taxon>Metallosphaera</taxon>
    </lineage>
</organism>
<feature type="domain" description="16S/18S rRNA aminocarboxypropyltransferase Tsr3 C-terminal" evidence="7">
    <location>
        <begin position="16"/>
        <end position="140"/>
    </location>
</feature>
<dbReference type="InterPro" id="IPR007177">
    <property type="entry name" value="Tsr3_C"/>
</dbReference>
<dbReference type="eggNOG" id="arCOG04733">
    <property type="taxonomic scope" value="Archaea"/>
</dbReference>
<dbReference type="EMBL" id="CP002656">
    <property type="protein sequence ID" value="AEB96138.1"/>
    <property type="molecule type" value="Genomic_DNA"/>
</dbReference>
<evidence type="ECO:0000256" key="4">
    <source>
        <dbReference type="ARBA" id="ARBA00022552"/>
    </source>
</evidence>
<dbReference type="STRING" id="1006006.Mcup_2037"/>
<dbReference type="PATRIC" id="fig|1006006.8.peg.2040"/>
<name>F4G261_METCR</name>
<gene>
    <name evidence="8" type="ordered locus">Mcup_2037</name>
</gene>
<dbReference type="Proteomes" id="UP000007812">
    <property type="component" value="Chromosome"/>
</dbReference>
<keyword evidence="2" id="KW-0963">Cytoplasm</keyword>
<evidence type="ECO:0000256" key="6">
    <source>
        <dbReference type="ARBA" id="ARBA00022691"/>
    </source>
</evidence>
<protein>
    <recommendedName>
        <fullName evidence="1">16S rRNA aminocarboxypropyltransferase</fullName>
    </recommendedName>
</protein>
<keyword evidence="5" id="KW-0808">Transferase</keyword>
<evidence type="ECO:0000313" key="9">
    <source>
        <dbReference type="Proteomes" id="UP000007812"/>
    </source>
</evidence>
<evidence type="ECO:0000256" key="5">
    <source>
        <dbReference type="ARBA" id="ARBA00022679"/>
    </source>
</evidence>
<keyword evidence="9" id="KW-1185">Reference proteome</keyword>
<sequence length="148" mass="17295">MVRLGLAKRTNRPIGIVLNPLSNRVISIDDKDTIMKRGLTILDSSWNRSDENFFQRYERNGRRLPFLLAGNPVNYSKPFRLSSLEAVIASLYIISEIDNAMRFASIMKWGKTFLELNKWLLEEYKGKSSQEILSIEEQFLKEIREPRQ</sequence>
<dbReference type="GO" id="GO:0006364">
    <property type="term" value="P:rRNA processing"/>
    <property type="evidence" value="ECO:0007669"/>
    <property type="project" value="UniProtKB-KW"/>
</dbReference>
<keyword evidence="6" id="KW-0949">S-adenosyl-L-methionine</keyword>
<dbReference type="Pfam" id="PF04034">
    <property type="entry name" value="Ribo_biogen_C"/>
    <property type="match status" value="1"/>
</dbReference>
<dbReference type="GO" id="GO:0106388">
    <property type="term" value="F:rRNA small subunit aminocarboxypropyltransferase activity"/>
    <property type="evidence" value="ECO:0007669"/>
    <property type="project" value="InterPro"/>
</dbReference>